<feature type="transmembrane region" description="Helical" evidence="1">
    <location>
        <begin position="127"/>
        <end position="146"/>
    </location>
</feature>
<feature type="transmembrane region" description="Helical" evidence="1">
    <location>
        <begin position="206"/>
        <end position="228"/>
    </location>
</feature>
<keyword evidence="1" id="KW-0472">Membrane</keyword>
<name>A0A927F8C3_9BACT</name>
<accession>A0A927F8C3</accession>
<feature type="transmembrane region" description="Helical" evidence="1">
    <location>
        <begin position="277"/>
        <end position="293"/>
    </location>
</feature>
<keyword evidence="1" id="KW-1133">Transmembrane helix</keyword>
<evidence type="ECO:0000256" key="1">
    <source>
        <dbReference type="SAM" id="Phobius"/>
    </source>
</evidence>
<feature type="transmembrane region" description="Helical" evidence="1">
    <location>
        <begin position="74"/>
        <end position="90"/>
    </location>
</feature>
<feature type="transmembrane region" description="Helical" evidence="1">
    <location>
        <begin position="102"/>
        <end position="120"/>
    </location>
</feature>
<keyword evidence="1" id="KW-0812">Transmembrane</keyword>
<feature type="transmembrane region" description="Helical" evidence="1">
    <location>
        <begin position="240"/>
        <end position="265"/>
    </location>
</feature>
<dbReference type="AlphaFoldDB" id="A0A927F8C3"/>
<evidence type="ECO:0000313" key="2">
    <source>
        <dbReference type="EMBL" id="MBD5778788.1"/>
    </source>
</evidence>
<keyword evidence="3" id="KW-1185">Reference proteome</keyword>
<organism evidence="2 3">
    <name type="scientific">Pelagicoccus enzymogenes</name>
    <dbReference type="NCBI Taxonomy" id="2773457"/>
    <lineage>
        <taxon>Bacteria</taxon>
        <taxon>Pseudomonadati</taxon>
        <taxon>Verrucomicrobiota</taxon>
        <taxon>Opitutia</taxon>
        <taxon>Puniceicoccales</taxon>
        <taxon>Pelagicoccaceae</taxon>
        <taxon>Pelagicoccus</taxon>
    </lineage>
</organism>
<comment type="caution">
    <text evidence="2">The sequence shown here is derived from an EMBL/GenBank/DDBJ whole genome shotgun (WGS) entry which is preliminary data.</text>
</comment>
<dbReference type="EMBL" id="JACYFG010000006">
    <property type="protein sequence ID" value="MBD5778788.1"/>
    <property type="molecule type" value="Genomic_DNA"/>
</dbReference>
<proteinExistence type="predicted"/>
<protein>
    <submittedName>
        <fullName evidence="2">Uncharacterized protein</fullName>
    </submittedName>
</protein>
<gene>
    <name evidence="2" type="ORF">IEN85_04745</name>
</gene>
<evidence type="ECO:0000313" key="3">
    <source>
        <dbReference type="Proteomes" id="UP000622317"/>
    </source>
</evidence>
<reference evidence="2" key="1">
    <citation type="submission" date="2020-09" db="EMBL/GenBank/DDBJ databases">
        <title>Pelagicoccus enzymogenes sp. nov. with an EPS production, isolated from marine sediment.</title>
        <authorList>
            <person name="Feng X."/>
        </authorList>
    </citation>
    <scope>NUCLEOTIDE SEQUENCE</scope>
    <source>
        <strain evidence="2">NFK12</strain>
    </source>
</reference>
<sequence length="294" mass="33385">MAGAVSRGSRIAEAISELFRVPQQVARPENQVQLVLTLTLFVLFLHAGDGSPVNIPIKLLVIVGFLWKACLRDWLYWVFTSIFVFYANYLNWDIIDNHDYLIMYWVFSIACLAWIGEFNFEWNARALIGLAMSLAALNKLLSPQYMSGDMFSYHLLLDPRFHDLATFVTGLELSDLSRNFERWMAFRESSSLSRELPLNGVEEVRALASFMTWWGLVIDVLVGACFLIPACRVVTKIGNIALLIFIFTTYPIANVVGFGWILAVLGVAQCEPSQEKMRFAYLLSFLAVLLFKLV</sequence>
<dbReference type="Proteomes" id="UP000622317">
    <property type="component" value="Unassembled WGS sequence"/>
</dbReference>
<dbReference type="RefSeq" id="WP_191615916.1">
    <property type="nucleotide sequence ID" value="NZ_JACYFG010000006.1"/>
</dbReference>